<dbReference type="InterPro" id="IPR014029">
    <property type="entry name" value="NADH_UbQ_OxRdtase_49kDa_CS"/>
</dbReference>
<keyword evidence="2" id="KW-0408">Iron</keyword>
<feature type="domain" description="NADH-quinone oxidoreductase subunit D" evidence="4">
    <location>
        <begin position="120"/>
        <end position="282"/>
    </location>
</feature>
<dbReference type="Pfam" id="PF00374">
    <property type="entry name" value="NiFeSe_Hases"/>
    <property type="match status" value="1"/>
</dbReference>
<dbReference type="GO" id="GO:0008901">
    <property type="term" value="F:ferredoxin hydrogenase activity"/>
    <property type="evidence" value="ECO:0007669"/>
    <property type="project" value="InterPro"/>
</dbReference>
<keyword evidence="3" id="KW-1278">Translocase</keyword>
<dbReference type="PROSITE" id="PS00535">
    <property type="entry name" value="COMPLEX1_49K"/>
    <property type="match status" value="1"/>
</dbReference>
<feature type="binding site" evidence="2">
    <location>
        <position position="320"/>
    </location>
    <ligand>
        <name>Mg(2+)</name>
        <dbReference type="ChEBI" id="CHEBI:18420"/>
    </ligand>
</feature>
<dbReference type="InterPro" id="IPR052197">
    <property type="entry name" value="ComplexI_49kDa-like"/>
</dbReference>
<dbReference type="KEGG" id="ccha:ELD05_08745"/>
<dbReference type="EMBL" id="CP034791">
    <property type="protein sequence ID" value="AZT90723.1"/>
    <property type="molecule type" value="Genomic_DNA"/>
</dbReference>
<feature type="domain" description="NADH-quinone oxidoreductase subunit D" evidence="4">
    <location>
        <begin position="287"/>
        <end position="359"/>
    </location>
</feature>
<keyword evidence="3" id="KW-0520">NAD</keyword>
<keyword evidence="3" id="KW-0813">Transport</keyword>
<accession>A0A3T0D6R0</accession>
<feature type="binding site" evidence="2">
    <location>
        <position position="68"/>
    </location>
    <ligand>
        <name>Ni(2+)</name>
        <dbReference type="ChEBI" id="CHEBI:49786"/>
    </ligand>
</feature>
<feature type="binding site" evidence="2">
    <location>
        <position position="353"/>
    </location>
    <ligand>
        <name>Ni(2+)</name>
        <dbReference type="ChEBI" id="CHEBI:49786"/>
    </ligand>
</feature>
<protein>
    <submittedName>
        <fullName evidence="5">NADH-quinone oxidoreductase subunit D</fullName>
    </submittedName>
</protein>
<dbReference type="RefSeq" id="WP_127352121.1">
    <property type="nucleotide sequence ID" value="NZ_CP034791.1"/>
</dbReference>
<evidence type="ECO:0000313" key="6">
    <source>
        <dbReference type="Proteomes" id="UP000282930"/>
    </source>
</evidence>
<dbReference type="InterPro" id="IPR001135">
    <property type="entry name" value="NADH_Q_OxRdtase_suD"/>
</dbReference>
<feature type="binding site" evidence="2">
    <location>
        <position position="356"/>
    </location>
    <ligand>
        <name>Fe cation</name>
        <dbReference type="ChEBI" id="CHEBI:24875"/>
    </ligand>
</feature>
<dbReference type="InterPro" id="IPR029014">
    <property type="entry name" value="NiFe-Hase_large"/>
</dbReference>
<dbReference type="GO" id="GO:0051287">
    <property type="term" value="F:NAD binding"/>
    <property type="evidence" value="ECO:0007669"/>
    <property type="project" value="InterPro"/>
</dbReference>
<feature type="binding site" evidence="2">
    <location>
        <position position="46"/>
    </location>
    <ligand>
        <name>Mg(2+)</name>
        <dbReference type="ChEBI" id="CHEBI:18420"/>
    </ligand>
</feature>
<dbReference type="GO" id="GO:0016651">
    <property type="term" value="F:oxidoreductase activity, acting on NAD(P)H"/>
    <property type="evidence" value="ECO:0007669"/>
    <property type="project" value="InterPro"/>
</dbReference>
<dbReference type="Gene3D" id="1.10.645.10">
    <property type="entry name" value="Cytochrome-c3 Hydrogenase, chain B"/>
    <property type="match status" value="1"/>
</dbReference>
<dbReference type="PANTHER" id="PTHR43485:SF1">
    <property type="entry name" value="FORMATE HYDROGENLYASE SUBUNIT 5-RELATED"/>
    <property type="match status" value="1"/>
</dbReference>
<keyword evidence="2" id="KW-0460">Magnesium</keyword>
<feature type="binding site" evidence="2">
    <location>
        <position position="68"/>
    </location>
    <ligand>
        <name>Fe cation</name>
        <dbReference type="ChEBI" id="CHEBI:24875"/>
    </ligand>
</feature>
<name>A0A3T0D6R0_9FIRM</name>
<keyword evidence="2" id="KW-0479">Metal-binding</keyword>
<evidence type="ECO:0000259" key="4">
    <source>
        <dbReference type="Pfam" id="PF00346"/>
    </source>
</evidence>
<dbReference type="AlphaFoldDB" id="A0A3T0D6R0"/>
<dbReference type="GO" id="GO:0016151">
    <property type="term" value="F:nickel cation binding"/>
    <property type="evidence" value="ECO:0007669"/>
    <property type="project" value="InterPro"/>
</dbReference>
<dbReference type="GO" id="GO:0048038">
    <property type="term" value="F:quinone binding"/>
    <property type="evidence" value="ECO:0007669"/>
    <property type="project" value="InterPro"/>
</dbReference>
<evidence type="ECO:0000256" key="1">
    <source>
        <dbReference type="ARBA" id="ARBA00023002"/>
    </source>
</evidence>
<keyword evidence="1" id="KW-0560">Oxidoreductase</keyword>
<evidence type="ECO:0000313" key="5">
    <source>
        <dbReference type="EMBL" id="AZT90723.1"/>
    </source>
</evidence>
<dbReference type="PANTHER" id="PTHR43485">
    <property type="entry name" value="HYDROGENASE-4 COMPONENT G"/>
    <property type="match status" value="1"/>
</dbReference>
<feature type="binding site" evidence="2">
    <location>
        <position position="65"/>
    </location>
    <ligand>
        <name>Ni(2+)</name>
        <dbReference type="ChEBI" id="CHEBI:49786"/>
    </ligand>
</feature>
<sequence>MGKRTIVPFGPQHPVLPEPLQLRLVLEDEKVVEAIPAIGYVHRGLEKLAEEKDINQNIYVVERVCGICSFQQALAYCQGIEELMGVEVPERAKYLRVIWAELHRLHSHHLWLGLLADAFGFESLFMQCWRNRELVMDLMEATAGSRVIISTNIIGGVRRDIDEEKQKFILDNLAKLEEELKKIEGAFLNDYTVKKRLVGVGVLSKEEAYELGCVGPMARASGINMDLRTTGYAAYGALDFEPVVEYDGDCYARLKVRLRECYQSIDLIRQAISKMPEGEISTPVKGFPNGEIISRVEQPRGEDVYYIKANGTKNLERLRIRTPTFANIPALVKMLQGIDFAEVPMLVLTIDPCISCTER</sequence>
<dbReference type="Proteomes" id="UP000282930">
    <property type="component" value="Chromosome"/>
</dbReference>
<keyword evidence="6" id="KW-1185">Reference proteome</keyword>
<comment type="similarity">
    <text evidence="3">Belongs to the complex I 49 kDa subunit family.</text>
</comment>
<dbReference type="PROSITE" id="PS00507">
    <property type="entry name" value="NI_HGENASE_L_1"/>
    <property type="match status" value="1"/>
</dbReference>
<keyword evidence="2" id="KW-0533">Nickel</keyword>
<dbReference type="Pfam" id="PF00346">
    <property type="entry name" value="Complex1_49kDa"/>
    <property type="match status" value="2"/>
</dbReference>
<comment type="cofactor">
    <cofactor evidence="2">
        <name>Fe cation</name>
        <dbReference type="ChEBI" id="CHEBI:24875"/>
    </cofactor>
</comment>
<comment type="cofactor">
    <cofactor evidence="2">
        <name>Ni(2+)</name>
        <dbReference type="ChEBI" id="CHEBI:49786"/>
    </cofactor>
</comment>
<evidence type="ECO:0000256" key="3">
    <source>
        <dbReference type="RuleBase" id="RU003685"/>
    </source>
</evidence>
<proteinExistence type="inferred from homology"/>
<gene>
    <name evidence="5" type="ORF">ELD05_08745</name>
</gene>
<dbReference type="InterPro" id="IPR001501">
    <property type="entry name" value="Ni-dep_hyd_lsu"/>
</dbReference>
<reference evidence="5 6" key="1">
    <citation type="submission" date="2018-12" db="EMBL/GenBank/DDBJ databases">
        <title>Genome sequence from the cellulolytic species, Caldicellulosiruptor changbaiensis.</title>
        <authorList>
            <person name="Blumer-Schuette S.E."/>
            <person name="Mendoza C."/>
        </authorList>
    </citation>
    <scope>NUCLEOTIDE SEQUENCE [LARGE SCALE GENOMIC DNA]</scope>
    <source>
        <strain evidence="5 6">CBS-Z</strain>
    </source>
</reference>
<dbReference type="SUPFAM" id="SSF56762">
    <property type="entry name" value="HydB/Nqo4-like"/>
    <property type="match status" value="1"/>
</dbReference>
<evidence type="ECO:0000256" key="2">
    <source>
        <dbReference type="PIRSR" id="PIRSR601501-1"/>
    </source>
</evidence>
<dbReference type="InterPro" id="IPR018194">
    <property type="entry name" value="Ni-dep_hyd_lsu_Ni_BS"/>
</dbReference>
<organism evidence="5 6">
    <name type="scientific">Caldicellulosiruptor changbaiensis</name>
    <dbReference type="NCBI Taxonomy" id="1222016"/>
    <lineage>
        <taxon>Bacteria</taxon>
        <taxon>Bacillati</taxon>
        <taxon>Bacillota</taxon>
        <taxon>Bacillota incertae sedis</taxon>
        <taxon>Caldicellulosiruptorales</taxon>
        <taxon>Caldicellulosiruptoraceae</taxon>
        <taxon>Caldicellulosiruptor</taxon>
    </lineage>
</organism>